<sequence length="340" mass="38357">MSDGCLEGVWPHSPQRLLRDMLWLLATPDLVTLAEHLAGRPTPAELGLASAAQRHAWLARHADHFRQDESSAVPRQTAARPTRRVPPQRMGHYHERLWHLLLDSAPSTRLLGHNVRITQRRLTLGELDILYRTRQNPAPMHLEVAIKFYLGLPEGPGEQTSQSRWVGPGGLDSLALKCQHLRQHQLPLSCTPPARHLLRHWLAPRDSGETLPALQPRVAMPGVLFYPWHATLPPPDGATPDHRRGLWCYRKDWPALAESYADAPSMAWLEKPHWLAPPLPEAFDALALQTASVMPLIDRYGPQQVMLSHPAHPPLRVMIVPDGWPQQIPLPPYTTTRLSR</sequence>
<gene>
    <name evidence="2" type="ORF">GCM10007157_10930</name>
</gene>
<organism evidence="2 3">
    <name type="scientific">Vreelandella hamiltonii</name>
    <dbReference type="NCBI Taxonomy" id="502829"/>
    <lineage>
        <taxon>Bacteria</taxon>
        <taxon>Pseudomonadati</taxon>
        <taxon>Pseudomonadota</taxon>
        <taxon>Gammaproteobacteria</taxon>
        <taxon>Oceanospirillales</taxon>
        <taxon>Halomonadaceae</taxon>
        <taxon>Vreelandella</taxon>
    </lineage>
</organism>
<evidence type="ECO:0000256" key="1">
    <source>
        <dbReference type="SAM" id="MobiDB-lite"/>
    </source>
</evidence>
<comment type="caution">
    <text evidence="2">The sequence shown here is derived from an EMBL/GenBank/DDBJ whole genome shotgun (WGS) entry which is preliminary data.</text>
</comment>
<proteinExistence type="predicted"/>
<keyword evidence="3" id="KW-1185">Reference proteome</keyword>
<dbReference type="Pfam" id="PF08907">
    <property type="entry name" value="DUF1853"/>
    <property type="match status" value="1"/>
</dbReference>
<evidence type="ECO:0000313" key="2">
    <source>
        <dbReference type="EMBL" id="GGW22181.1"/>
    </source>
</evidence>
<dbReference type="InterPro" id="IPR015003">
    <property type="entry name" value="DUF1853"/>
</dbReference>
<dbReference type="RefSeq" id="WP_189462996.1">
    <property type="nucleotide sequence ID" value="NZ_BMXN01000004.1"/>
</dbReference>
<reference evidence="3" key="1">
    <citation type="journal article" date="2019" name="Int. J. Syst. Evol. Microbiol.">
        <title>The Global Catalogue of Microorganisms (GCM) 10K type strain sequencing project: providing services to taxonomists for standard genome sequencing and annotation.</title>
        <authorList>
            <consortium name="The Broad Institute Genomics Platform"/>
            <consortium name="The Broad Institute Genome Sequencing Center for Infectious Disease"/>
            <person name="Wu L."/>
            <person name="Ma J."/>
        </authorList>
    </citation>
    <scope>NUCLEOTIDE SEQUENCE [LARGE SCALE GENOMIC DNA]</scope>
    <source>
        <strain evidence="3">KCTC 22154</strain>
    </source>
</reference>
<protein>
    <recommendedName>
        <fullName evidence="4">DUF1853 family protein</fullName>
    </recommendedName>
</protein>
<accession>A0A8H9LZ09</accession>
<evidence type="ECO:0008006" key="4">
    <source>
        <dbReference type="Google" id="ProtNLM"/>
    </source>
</evidence>
<evidence type="ECO:0000313" key="3">
    <source>
        <dbReference type="Proteomes" id="UP000623776"/>
    </source>
</evidence>
<dbReference type="AlphaFoldDB" id="A0A8H9LZ09"/>
<name>A0A8H9LZ09_9GAMM</name>
<dbReference type="EMBL" id="BMXN01000004">
    <property type="protein sequence ID" value="GGW22181.1"/>
    <property type="molecule type" value="Genomic_DNA"/>
</dbReference>
<feature type="region of interest" description="Disordered" evidence="1">
    <location>
        <begin position="66"/>
        <end position="88"/>
    </location>
</feature>
<dbReference type="Proteomes" id="UP000623776">
    <property type="component" value="Unassembled WGS sequence"/>
</dbReference>